<dbReference type="InterPro" id="IPR036259">
    <property type="entry name" value="MFS_trans_sf"/>
</dbReference>
<evidence type="ECO:0000256" key="5">
    <source>
        <dbReference type="SAM" id="MobiDB-lite"/>
    </source>
</evidence>
<organism evidence="7 8">
    <name type="scientific">Coccidioides immitis H538.4</name>
    <dbReference type="NCBI Taxonomy" id="396776"/>
    <lineage>
        <taxon>Eukaryota</taxon>
        <taxon>Fungi</taxon>
        <taxon>Dikarya</taxon>
        <taxon>Ascomycota</taxon>
        <taxon>Pezizomycotina</taxon>
        <taxon>Eurotiomycetes</taxon>
        <taxon>Eurotiomycetidae</taxon>
        <taxon>Onygenales</taxon>
        <taxon>Onygenaceae</taxon>
        <taxon>Coccidioides</taxon>
    </lineage>
</organism>
<dbReference type="EMBL" id="DS016984">
    <property type="protein sequence ID" value="KMU84093.1"/>
    <property type="molecule type" value="Genomic_DNA"/>
</dbReference>
<dbReference type="OrthoDB" id="433512at2759"/>
<reference evidence="8" key="1">
    <citation type="journal article" date="2010" name="Genome Res.">
        <title>Population genomic sequencing of Coccidioides fungi reveals recent hybridization and transposon control.</title>
        <authorList>
            <person name="Neafsey D.E."/>
            <person name="Barker B.M."/>
            <person name="Sharpton T.J."/>
            <person name="Stajich J.E."/>
            <person name="Park D.J."/>
            <person name="Whiston E."/>
            <person name="Hung C.-Y."/>
            <person name="McMahan C."/>
            <person name="White J."/>
            <person name="Sykes S."/>
            <person name="Heiman D."/>
            <person name="Young S."/>
            <person name="Zeng Q."/>
            <person name="Abouelleil A."/>
            <person name="Aftuck L."/>
            <person name="Bessette D."/>
            <person name="Brown A."/>
            <person name="FitzGerald M."/>
            <person name="Lui A."/>
            <person name="Macdonald J.P."/>
            <person name="Priest M."/>
            <person name="Orbach M.J."/>
            <person name="Galgiani J.N."/>
            <person name="Kirkland T.N."/>
            <person name="Cole G.T."/>
            <person name="Birren B.W."/>
            <person name="Henn M.R."/>
            <person name="Taylor J.W."/>
            <person name="Rounsley S.D."/>
        </authorList>
    </citation>
    <scope>NUCLEOTIDE SEQUENCE [LARGE SCALE GENOMIC DNA]</scope>
    <source>
        <strain evidence="8">H538.4</strain>
    </source>
</reference>
<feature type="transmembrane region" description="Helical" evidence="6">
    <location>
        <begin position="172"/>
        <end position="189"/>
    </location>
</feature>
<feature type="transmembrane region" description="Helical" evidence="6">
    <location>
        <begin position="236"/>
        <end position="258"/>
    </location>
</feature>
<proteinExistence type="predicted"/>
<dbReference type="GO" id="GO:0005886">
    <property type="term" value="C:plasma membrane"/>
    <property type="evidence" value="ECO:0007669"/>
    <property type="project" value="TreeGrafter"/>
</dbReference>
<dbReference type="AlphaFoldDB" id="A0A0J8UAG4"/>
<gene>
    <name evidence="7" type="ORF">CIHG_01879</name>
</gene>
<feature type="transmembrane region" description="Helical" evidence="6">
    <location>
        <begin position="264"/>
        <end position="282"/>
    </location>
</feature>
<dbReference type="InterPro" id="IPR005828">
    <property type="entry name" value="MFS_sugar_transport-like"/>
</dbReference>
<dbReference type="Pfam" id="PF00083">
    <property type="entry name" value="Sugar_tr"/>
    <property type="match status" value="1"/>
</dbReference>
<evidence type="ECO:0000256" key="4">
    <source>
        <dbReference type="ARBA" id="ARBA00023136"/>
    </source>
</evidence>
<evidence type="ECO:0000256" key="1">
    <source>
        <dbReference type="ARBA" id="ARBA00004141"/>
    </source>
</evidence>
<dbReference type="Gene3D" id="1.20.1250.20">
    <property type="entry name" value="MFS general substrate transporter like domains"/>
    <property type="match status" value="2"/>
</dbReference>
<feature type="transmembrane region" description="Helical" evidence="6">
    <location>
        <begin position="137"/>
        <end position="160"/>
    </location>
</feature>
<protein>
    <submittedName>
        <fullName evidence="7">Phosphate transporter</fullName>
    </submittedName>
</protein>
<evidence type="ECO:0000256" key="6">
    <source>
        <dbReference type="SAM" id="Phobius"/>
    </source>
</evidence>
<keyword evidence="4 6" id="KW-0472">Membrane</keyword>
<feature type="region of interest" description="Disordered" evidence="5">
    <location>
        <begin position="399"/>
        <end position="419"/>
    </location>
</feature>
<feature type="region of interest" description="Disordered" evidence="5">
    <location>
        <begin position="1"/>
        <end position="20"/>
    </location>
</feature>
<dbReference type="GO" id="GO:0046943">
    <property type="term" value="F:carboxylic acid transmembrane transporter activity"/>
    <property type="evidence" value="ECO:0007669"/>
    <property type="project" value="TreeGrafter"/>
</dbReference>
<dbReference type="STRING" id="396776.A0A0J8UAG4"/>
<sequence length="419" mass="47958">MTDFGPRAPHGPDMTGTHEPLQEMNLNEKEAFDRLIRPDDCYTSDGVYWADLPLLKRIGFVSSYDLKEAGREFCGFLKMFKNDPLSPVSYYFRNMVLPGAGLGLEGYVLFSIGNIKPLFEKSFPECWKTKEICNPTWIAAVEYLEICGIIVGQILVGILGDCKLYGRKWMQIIGFLMDFIFFIIPAYHFEYYTSPEHIHAFQAMYFLSSFFNQFGPNSVTFLVAAEVFPTPIRASAHGFAAAIGKLGALVAAVMYNYISTTQKFHVVPWFGLAGMVLTFLFLPDTTGLDLKEQERRWFYIRNGREHEYHGPAVHPSHLSLWERFRGVGKYYDADLDYKQKVKELREEWLASVARHTDEKPRPYDDGDLSEGLLQESVQRYFERTSPMIFAKEQFTSDFNKEGLENLPPPQAGSSEDISD</sequence>
<dbReference type="VEuPathDB" id="FungiDB:CIHG_01879"/>
<name>A0A0J8UAG4_COCIT</name>
<feature type="transmembrane region" description="Helical" evidence="6">
    <location>
        <begin position="201"/>
        <end position="224"/>
    </location>
</feature>
<comment type="subcellular location">
    <subcellularLocation>
        <location evidence="1">Membrane</location>
        <topology evidence="1">Multi-pass membrane protein</topology>
    </subcellularLocation>
</comment>
<evidence type="ECO:0000256" key="2">
    <source>
        <dbReference type="ARBA" id="ARBA00022692"/>
    </source>
</evidence>
<evidence type="ECO:0000313" key="7">
    <source>
        <dbReference type="EMBL" id="KMU84093.1"/>
    </source>
</evidence>
<dbReference type="Proteomes" id="UP000054563">
    <property type="component" value="Unassembled WGS sequence"/>
</dbReference>
<dbReference type="eggNOG" id="KOG0252">
    <property type="taxonomic scope" value="Eukaryota"/>
</dbReference>
<dbReference type="PANTHER" id="PTHR23508:SF10">
    <property type="entry name" value="CARBOXYLIC ACID TRANSPORTER PROTEIN HOMOLOG"/>
    <property type="match status" value="1"/>
</dbReference>
<evidence type="ECO:0000256" key="3">
    <source>
        <dbReference type="ARBA" id="ARBA00022989"/>
    </source>
</evidence>
<accession>A0A0J8UAG4</accession>
<evidence type="ECO:0000313" key="8">
    <source>
        <dbReference type="Proteomes" id="UP000054563"/>
    </source>
</evidence>
<dbReference type="SUPFAM" id="SSF103473">
    <property type="entry name" value="MFS general substrate transporter"/>
    <property type="match status" value="1"/>
</dbReference>
<dbReference type="PANTHER" id="PTHR23508">
    <property type="entry name" value="CARBOXYLIC ACID TRANSPORTER PROTEIN HOMOLOG"/>
    <property type="match status" value="1"/>
</dbReference>
<keyword evidence="2 6" id="KW-0812">Transmembrane</keyword>
<keyword evidence="3 6" id="KW-1133">Transmembrane helix</keyword>